<evidence type="ECO:0000313" key="6">
    <source>
        <dbReference type="Proteomes" id="UP000289557"/>
    </source>
</evidence>
<dbReference type="Pfam" id="PF01121">
    <property type="entry name" value="CoaE"/>
    <property type="match status" value="1"/>
</dbReference>
<dbReference type="CDD" id="cd02022">
    <property type="entry name" value="DPCK"/>
    <property type="match status" value="1"/>
</dbReference>
<dbReference type="InterPro" id="IPR027417">
    <property type="entry name" value="P-loop_NTPase"/>
</dbReference>
<keyword evidence="3" id="KW-0173">Coenzyme A biosynthesis</keyword>
<dbReference type="NCBIfam" id="TIGR00152">
    <property type="entry name" value="dephospho-CoA kinase"/>
    <property type="match status" value="1"/>
</dbReference>
<evidence type="ECO:0000256" key="3">
    <source>
        <dbReference type="HAMAP-Rule" id="MF_00376"/>
    </source>
</evidence>
<reference evidence="5 6" key="1">
    <citation type="submission" date="2019-01" db="EMBL/GenBank/DDBJ databases">
        <authorList>
            <consortium name="Pathogen Informatics"/>
        </authorList>
    </citation>
    <scope>NUCLEOTIDE SEQUENCE [LARGE SCALE GENOMIC DNA]</scope>
    <source>
        <strain evidence="5 6">NCTC10119</strain>
    </source>
</reference>
<dbReference type="EC" id="2.7.1.24" evidence="3 4"/>
<comment type="function">
    <text evidence="3">Catalyzes the phosphorylation of the 3'-hydroxyl group of dephosphocoenzyme A to form coenzyme A.</text>
</comment>
<evidence type="ECO:0000256" key="2">
    <source>
        <dbReference type="ARBA" id="ARBA00022840"/>
    </source>
</evidence>
<dbReference type="EMBL" id="LR214945">
    <property type="protein sequence ID" value="VEU57082.1"/>
    <property type="molecule type" value="Genomic_DNA"/>
</dbReference>
<dbReference type="PROSITE" id="PS51219">
    <property type="entry name" value="DPCK"/>
    <property type="match status" value="1"/>
</dbReference>
<keyword evidence="3 5" id="KW-0418">Kinase</keyword>
<dbReference type="GO" id="GO:0015937">
    <property type="term" value="P:coenzyme A biosynthetic process"/>
    <property type="evidence" value="ECO:0007669"/>
    <property type="project" value="UniProtKB-UniRule"/>
</dbReference>
<comment type="subcellular location">
    <subcellularLocation>
        <location evidence="3">Cytoplasm</location>
    </subcellularLocation>
</comment>
<evidence type="ECO:0000313" key="5">
    <source>
        <dbReference type="EMBL" id="VEU57082.1"/>
    </source>
</evidence>
<comment type="catalytic activity">
    <reaction evidence="3">
        <text>3'-dephospho-CoA + ATP = ADP + CoA + H(+)</text>
        <dbReference type="Rhea" id="RHEA:18245"/>
        <dbReference type="ChEBI" id="CHEBI:15378"/>
        <dbReference type="ChEBI" id="CHEBI:30616"/>
        <dbReference type="ChEBI" id="CHEBI:57287"/>
        <dbReference type="ChEBI" id="CHEBI:57328"/>
        <dbReference type="ChEBI" id="CHEBI:456216"/>
        <dbReference type="EC" id="2.7.1.24"/>
    </reaction>
</comment>
<dbReference type="GO" id="GO:0005737">
    <property type="term" value="C:cytoplasm"/>
    <property type="evidence" value="ECO:0007669"/>
    <property type="project" value="UniProtKB-SubCell"/>
</dbReference>
<name>A0AAP8E4N0_MYCPM</name>
<comment type="similarity">
    <text evidence="3">Belongs to the CoaE family.</text>
</comment>
<gene>
    <name evidence="3 5" type="primary">coaE</name>
    <name evidence="5" type="ORF">NCTC10119_00354</name>
</gene>
<keyword evidence="1 3" id="KW-0547">Nucleotide-binding</keyword>
<evidence type="ECO:0000256" key="4">
    <source>
        <dbReference type="NCBIfam" id="TIGR00152"/>
    </source>
</evidence>
<dbReference type="InterPro" id="IPR001977">
    <property type="entry name" value="Depp_CoAkinase"/>
</dbReference>
<dbReference type="AlphaFoldDB" id="A0AAP8E4N0"/>
<dbReference type="GO" id="GO:0004140">
    <property type="term" value="F:dephospho-CoA kinase activity"/>
    <property type="evidence" value="ECO:0007669"/>
    <property type="project" value="UniProtKB-UniRule"/>
</dbReference>
<dbReference type="SUPFAM" id="SSF52540">
    <property type="entry name" value="P-loop containing nucleoside triphosphate hydrolases"/>
    <property type="match status" value="1"/>
</dbReference>
<dbReference type="Proteomes" id="UP000289557">
    <property type="component" value="Chromosome"/>
</dbReference>
<comment type="pathway">
    <text evidence="3">Cofactor biosynthesis; coenzyme A biosynthesis; CoA from (R)-pantothenate: step 5/5.</text>
</comment>
<dbReference type="Gene3D" id="3.40.50.300">
    <property type="entry name" value="P-loop containing nucleotide triphosphate hydrolases"/>
    <property type="match status" value="1"/>
</dbReference>
<keyword evidence="3 5" id="KW-0808">Transferase</keyword>
<dbReference type="HAMAP" id="MF_00376">
    <property type="entry name" value="Dephospho_CoA_kinase"/>
    <property type="match status" value="1"/>
</dbReference>
<keyword evidence="3" id="KW-0963">Cytoplasm</keyword>
<evidence type="ECO:0000256" key="1">
    <source>
        <dbReference type="ARBA" id="ARBA00022741"/>
    </source>
</evidence>
<dbReference type="GO" id="GO:0005524">
    <property type="term" value="F:ATP binding"/>
    <property type="evidence" value="ECO:0007669"/>
    <property type="project" value="UniProtKB-UniRule"/>
</dbReference>
<protein>
    <recommendedName>
        <fullName evidence="3 4">Dephospho-CoA kinase</fullName>
        <ecNumber evidence="3 4">2.7.1.24</ecNumber>
    </recommendedName>
    <alternativeName>
        <fullName evidence="3">Dephosphocoenzyme A kinase</fullName>
    </alternativeName>
</protein>
<dbReference type="RefSeq" id="WP_010874738.1">
    <property type="nucleotide sequence ID" value="NZ_AP017318.1"/>
</dbReference>
<dbReference type="SMR" id="A0AAP8E4N0"/>
<keyword evidence="2 3" id="KW-0067">ATP-binding</keyword>
<feature type="binding site" evidence="3">
    <location>
        <begin position="10"/>
        <end position="15"/>
    </location>
    <ligand>
        <name>ATP</name>
        <dbReference type="ChEBI" id="CHEBI:30616"/>
    </ligand>
</feature>
<proteinExistence type="inferred from homology"/>
<organism evidence="5 6">
    <name type="scientific">Mycoplasmoides pneumoniae</name>
    <name type="common">Mycoplasma pneumoniae</name>
    <dbReference type="NCBI Taxonomy" id="2104"/>
    <lineage>
        <taxon>Bacteria</taxon>
        <taxon>Bacillati</taxon>
        <taxon>Mycoplasmatota</taxon>
        <taxon>Mycoplasmoidales</taxon>
        <taxon>Mycoplasmoidaceae</taxon>
        <taxon>Mycoplasmoides</taxon>
    </lineage>
</organism>
<dbReference type="GeneID" id="66608960"/>
<sequence>MLIAVVGKAGVGKTTVLQYIADYFHFPVFFADRFIHQQYANGQAGYAIVKQQFGAQFVNHEAVDRKQLAQYVFNQPDELKRLSNLTKPLVQEWLNQLKAQFQDKIALVEIAVMLNYWNDYRPFFDEVIQIERDAKIVKQALKARGVDVEQVQKLIADPTYPILTVINNSTVAECALHVTQFLESIAKSDKCHHGHYQTPK</sequence>
<accession>A0AAP8E4N0</accession>